<accession>A0ABV8JRI4</accession>
<dbReference type="RefSeq" id="WP_192460653.1">
    <property type="nucleotide sequence ID" value="NZ_JACYFJ010000001.1"/>
</dbReference>
<dbReference type="InterPro" id="IPR032466">
    <property type="entry name" value="Metal_Hydrolase"/>
</dbReference>
<proteinExistence type="inferred from homology"/>
<gene>
    <name evidence="7 8" type="primary">uxaC</name>
    <name evidence="8" type="ORF">ACFOUT_07375</name>
</gene>
<dbReference type="InterPro" id="IPR003766">
    <property type="entry name" value="Uronate_isomerase"/>
</dbReference>
<name>A0ABV8JRI4_9FLAO</name>
<evidence type="ECO:0000313" key="8">
    <source>
        <dbReference type="EMBL" id="MFC4095690.1"/>
    </source>
</evidence>
<dbReference type="Gene3D" id="3.20.20.140">
    <property type="entry name" value="Metal-dependent hydrolases"/>
    <property type="match status" value="1"/>
</dbReference>
<keyword evidence="6 7" id="KW-0413">Isomerase</keyword>
<dbReference type="NCBIfam" id="NF002794">
    <property type="entry name" value="PRK02925.1"/>
    <property type="match status" value="1"/>
</dbReference>
<dbReference type="Proteomes" id="UP001595814">
    <property type="component" value="Unassembled WGS sequence"/>
</dbReference>
<dbReference type="Pfam" id="PF02614">
    <property type="entry name" value="UxaC"/>
    <property type="match status" value="1"/>
</dbReference>
<dbReference type="SUPFAM" id="SSF51556">
    <property type="entry name" value="Metallo-dependent hydrolases"/>
    <property type="match status" value="1"/>
</dbReference>
<sequence>MAKQPNLINDNFLLQSKYAEELYHEFAVHMPVIDYHNHLSPKALAENTVFDSITAAWIDGDHYKWRAMRTLGVDEKFITGNGTAKEKFSQWAYTVPYTMRNPLYHWTHMELTRYFGITDLLSDKNADSIFDATSEKLQSPEYSCRGLISKMNVEVLCTTEDPTDTLEYHQQLAKSSFGTKVSTAFRPDKAIVISDSGYNAYLDKLEKVTNMNISSYQKLCNALRNRIEHFHENGCRVCDHGLNHLFAEDYTDSEIKSIFEKKRGGADVTAEENAKFQSALLWYLCETYHEFGWVQQFHLGALRNNNKRMLAQLGPDTGWDSIGDYPQAQSISKFLNTLDGKEKLTKTILYNLNPSDNAMMATMIGNFNDGSVRGKVQWGSGWWFLDQKDGMEEQMNTLSNMGLISCFIGMLTDSRSFLSFPRHEYFRRILCNLFGEDIKNGELPNDMEWIGKMVQDICYNNAKAYFDL</sequence>
<evidence type="ECO:0000256" key="7">
    <source>
        <dbReference type="HAMAP-Rule" id="MF_00675"/>
    </source>
</evidence>
<dbReference type="PANTHER" id="PTHR30068">
    <property type="entry name" value="URONATE ISOMERASE"/>
    <property type="match status" value="1"/>
</dbReference>
<evidence type="ECO:0000256" key="3">
    <source>
        <dbReference type="ARBA" id="ARBA00008397"/>
    </source>
</evidence>
<protein>
    <recommendedName>
        <fullName evidence="5 7">Uronate isomerase</fullName>
        <ecNumber evidence="4 7">5.3.1.12</ecNumber>
    </recommendedName>
    <alternativeName>
        <fullName evidence="7">Glucuronate isomerase</fullName>
    </alternativeName>
    <alternativeName>
        <fullName evidence="7">Uronic isomerase</fullName>
    </alternativeName>
</protein>
<comment type="pathway">
    <text evidence="2 7">Carbohydrate metabolism; pentose and glucuronate interconversion.</text>
</comment>
<dbReference type="HAMAP" id="MF_00675">
    <property type="entry name" value="UxaC"/>
    <property type="match status" value="1"/>
</dbReference>
<keyword evidence="9" id="KW-1185">Reference proteome</keyword>
<comment type="catalytic activity">
    <reaction evidence="7">
        <text>aldehydo-D-galacturonate = keto-D-tagaturonate</text>
        <dbReference type="Rhea" id="RHEA:27702"/>
        <dbReference type="ChEBI" id="CHEBI:12952"/>
        <dbReference type="ChEBI" id="CHEBI:17886"/>
    </reaction>
</comment>
<dbReference type="EC" id="5.3.1.12" evidence="4 7"/>
<reference evidence="9" key="1">
    <citation type="journal article" date="2019" name="Int. J. Syst. Evol. Microbiol.">
        <title>The Global Catalogue of Microorganisms (GCM) 10K type strain sequencing project: providing services to taxonomists for standard genome sequencing and annotation.</title>
        <authorList>
            <consortium name="The Broad Institute Genomics Platform"/>
            <consortium name="The Broad Institute Genome Sequencing Center for Infectious Disease"/>
            <person name="Wu L."/>
            <person name="Ma J."/>
        </authorList>
    </citation>
    <scope>NUCLEOTIDE SEQUENCE [LARGE SCALE GENOMIC DNA]</scope>
    <source>
        <strain evidence="9">CECT 7477</strain>
    </source>
</reference>
<dbReference type="EMBL" id="JBHSAW010000004">
    <property type="protein sequence ID" value="MFC4095690.1"/>
    <property type="molecule type" value="Genomic_DNA"/>
</dbReference>
<evidence type="ECO:0000256" key="6">
    <source>
        <dbReference type="ARBA" id="ARBA00023235"/>
    </source>
</evidence>
<organism evidence="8 9">
    <name type="scientific">Euzebyella saccharophila</name>
    <dbReference type="NCBI Taxonomy" id="679664"/>
    <lineage>
        <taxon>Bacteria</taxon>
        <taxon>Pseudomonadati</taxon>
        <taxon>Bacteroidota</taxon>
        <taxon>Flavobacteriia</taxon>
        <taxon>Flavobacteriales</taxon>
        <taxon>Flavobacteriaceae</taxon>
        <taxon>Euzebyella</taxon>
    </lineage>
</organism>
<evidence type="ECO:0000256" key="4">
    <source>
        <dbReference type="ARBA" id="ARBA00012546"/>
    </source>
</evidence>
<dbReference type="GO" id="GO:0008880">
    <property type="term" value="F:glucuronate isomerase activity"/>
    <property type="evidence" value="ECO:0007669"/>
    <property type="project" value="UniProtKB-EC"/>
</dbReference>
<comment type="catalytic activity">
    <reaction evidence="1 7">
        <text>D-glucuronate = D-fructuronate</text>
        <dbReference type="Rhea" id="RHEA:13049"/>
        <dbReference type="ChEBI" id="CHEBI:58720"/>
        <dbReference type="ChEBI" id="CHEBI:59863"/>
        <dbReference type="EC" id="5.3.1.12"/>
    </reaction>
</comment>
<dbReference type="PANTHER" id="PTHR30068:SF4">
    <property type="entry name" value="URONATE ISOMERASE"/>
    <property type="match status" value="1"/>
</dbReference>
<dbReference type="Gene3D" id="1.10.2020.10">
    <property type="entry name" value="uronate isomerase, domain 2, chain A"/>
    <property type="match status" value="1"/>
</dbReference>
<comment type="similarity">
    <text evidence="3 7">Belongs to the metallo-dependent hydrolases superfamily. Uronate isomerase family.</text>
</comment>
<evidence type="ECO:0000256" key="2">
    <source>
        <dbReference type="ARBA" id="ARBA00004892"/>
    </source>
</evidence>
<evidence type="ECO:0000256" key="5">
    <source>
        <dbReference type="ARBA" id="ARBA00020555"/>
    </source>
</evidence>
<comment type="caution">
    <text evidence="8">The sequence shown here is derived from an EMBL/GenBank/DDBJ whole genome shotgun (WGS) entry which is preliminary data.</text>
</comment>
<evidence type="ECO:0000256" key="1">
    <source>
        <dbReference type="ARBA" id="ARBA00001165"/>
    </source>
</evidence>
<evidence type="ECO:0000313" key="9">
    <source>
        <dbReference type="Proteomes" id="UP001595814"/>
    </source>
</evidence>